<feature type="compositionally biased region" description="Polar residues" evidence="6">
    <location>
        <begin position="1039"/>
        <end position="1053"/>
    </location>
</feature>
<dbReference type="VEuPathDB" id="FungiDB:MELLADRAFT_78983"/>
<feature type="region of interest" description="Disordered" evidence="6">
    <location>
        <begin position="965"/>
        <end position="1013"/>
    </location>
</feature>
<dbReference type="FunCoup" id="F4S1C4">
    <property type="interactions" value="403"/>
</dbReference>
<dbReference type="InterPro" id="IPR001680">
    <property type="entry name" value="WD40_rpt"/>
</dbReference>
<evidence type="ECO:0000259" key="7">
    <source>
        <dbReference type="Pfam" id="PF12341"/>
    </source>
</evidence>
<dbReference type="InterPro" id="IPR022100">
    <property type="entry name" value="WDHD1/CFT4_beta-prop_2nd"/>
</dbReference>
<keyword evidence="11" id="KW-1185">Reference proteome</keyword>
<evidence type="ECO:0000256" key="2">
    <source>
        <dbReference type="ARBA" id="ARBA00022574"/>
    </source>
</evidence>
<dbReference type="eggNOG" id="KOG1274">
    <property type="taxonomic scope" value="Eukaryota"/>
</dbReference>
<protein>
    <submittedName>
        <fullName evidence="10">Uncharacterized protein</fullName>
    </submittedName>
</protein>
<dbReference type="GO" id="GO:0006281">
    <property type="term" value="P:DNA repair"/>
    <property type="evidence" value="ECO:0007669"/>
    <property type="project" value="TreeGrafter"/>
</dbReference>
<feature type="domain" description="WDHD1/CFT4 second beta-propeller" evidence="7">
    <location>
        <begin position="400"/>
        <end position="725"/>
    </location>
</feature>
<dbReference type="InterPro" id="IPR048591">
    <property type="entry name" value="WDHD1/CFT4_hel"/>
</dbReference>
<feature type="domain" description="WDHD1 first WD40" evidence="9">
    <location>
        <begin position="31"/>
        <end position="299"/>
    </location>
</feature>
<evidence type="ECO:0000256" key="5">
    <source>
        <dbReference type="PROSITE-ProRule" id="PRU00221"/>
    </source>
</evidence>
<feature type="region of interest" description="Disordered" evidence="6">
    <location>
        <begin position="364"/>
        <end position="398"/>
    </location>
</feature>
<feature type="compositionally biased region" description="Low complexity" evidence="6">
    <location>
        <begin position="999"/>
        <end position="1013"/>
    </location>
</feature>
<dbReference type="GO" id="GO:0003682">
    <property type="term" value="F:chromatin binding"/>
    <property type="evidence" value="ECO:0007669"/>
    <property type="project" value="TreeGrafter"/>
</dbReference>
<proteinExistence type="predicted"/>
<evidence type="ECO:0000256" key="6">
    <source>
        <dbReference type="SAM" id="MobiDB-lite"/>
    </source>
</evidence>
<feature type="region of interest" description="Disordered" evidence="6">
    <location>
        <begin position="1030"/>
        <end position="1184"/>
    </location>
</feature>
<feature type="compositionally biased region" description="Basic and acidic residues" evidence="6">
    <location>
        <begin position="1066"/>
        <end position="1077"/>
    </location>
</feature>
<feature type="compositionally biased region" description="Acidic residues" evidence="6">
    <location>
        <begin position="1173"/>
        <end position="1184"/>
    </location>
</feature>
<feature type="repeat" description="WD" evidence="5">
    <location>
        <begin position="228"/>
        <end position="262"/>
    </location>
</feature>
<dbReference type="Gene3D" id="2.130.10.10">
    <property type="entry name" value="YVTN repeat-like/Quinoprotein amine dehydrogenase"/>
    <property type="match status" value="2"/>
</dbReference>
<keyword evidence="3" id="KW-0677">Repeat</keyword>
<organism evidence="11">
    <name type="scientific">Melampsora larici-populina (strain 98AG31 / pathotype 3-4-7)</name>
    <name type="common">Poplar leaf rust fungus</name>
    <dbReference type="NCBI Taxonomy" id="747676"/>
    <lineage>
        <taxon>Eukaryota</taxon>
        <taxon>Fungi</taxon>
        <taxon>Dikarya</taxon>
        <taxon>Basidiomycota</taxon>
        <taxon>Pucciniomycotina</taxon>
        <taxon>Pucciniomycetes</taxon>
        <taxon>Pucciniales</taxon>
        <taxon>Melampsoraceae</taxon>
        <taxon>Melampsora</taxon>
    </lineage>
</organism>
<evidence type="ECO:0000313" key="10">
    <source>
        <dbReference type="EMBL" id="EGG01585.1"/>
    </source>
</evidence>
<evidence type="ECO:0000313" key="11">
    <source>
        <dbReference type="Proteomes" id="UP000001072"/>
    </source>
</evidence>
<dbReference type="GO" id="GO:0000278">
    <property type="term" value="P:mitotic cell cycle"/>
    <property type="evidence" value="ECO:0007669"/>
    <property type="project" value="TreeGrafter"/>
</dbReference>
<dbReference type="PROSITE" id="PS50082">
    <property type="entry name" value="WD_REPEATS_2"/>
    <property type="match status" value="2"/>
</dbReference>
<reference evidence="11" key="1">
    <citation type="journal article" date="2011" name="Proc. Natl. Acad. Sci. U.S.A.">
        <title>Obligate biotrophy features unraveled by the genomic analysis of rust fungi.</title>
        <authorList>
            <person name="Duplessis S."/>
            <person name="Cuomo C.A."/>
            <person name="Lin Y.-C."/>
            <person name="Aerts A."/>
            <person name="Tisserant E."/>
            <person name="Veneault-Fourrey C."/>
            <person name="Joly D.L."/>
            <person name="Hacquard S."/>
            <person name="Amselem J."/>
            <person name="Cantarel B.L."/>
            <person name="Chiu R."/>
            <person name="Coutinho P.M."/>
            <person name="Feau N."/>
            <person name="Field M."/>
            <person name="Frey P."/>
            <person name="Gelhaye E."/>
            <person name="Goldberg J."/>
            <person name="Grabherr M.G."/>
            <person name="Kodira C.D."/>
            <person name="Kohler A."/>
            <person name="Kuees U."/>
            <person name="Lindquist E.A."/>
            <person name="Lucas S.M."/>
            <person name="Mago R."/>
            <person name="Mauceli E."/>
            <person name="Morin E."/>
            <person name="Murat C."/>
            <person name="Pangilinan J.L."/>
            <person name="Park R."/>
            <person name="Pearson M."/>
            <person name="Quesneville H."/>
            <person name="Rouhier N."/>
            <person name="Sakthikumar S."/>
            <person name="Salamov A.A."/>
            <person name="Schmutz J."/>
            <person name="Selles B."/>
            <person name="Shapiro H."/>
            <person name="Tanguay P."/>
            <person name="Tuskan G.A."/>
            <person name="Henrissat B."/>
            <person name="Van de Peer Y."/>
            <person name="Rouze P."/>
            <person name="Ellis J.G."/>
            <person name="Dodds P.N."/>
            <person name="Schein J.E."/>
            <person name="Zhong S."/>
            <person name="Hamelin R.C."/>
            <person name="Grigoriev I.V."/>
            <person name="Szabo L.J."/>
            <person name="Martin F."/>
        </authorList>
    </citation>
    <scope>NUCLEOTIDE SEQUENCE [LARGE SCALE GENOMIC DNA]</scope>
    <source>
        <strain evidence="11">98AG31 / pathotype 3-4-7</strain>
    </source>
</reference>
<keyword evidence="2 5" id="KW-0853">WD repeat</keyword>
<dbReference type="Proteomes" id="UP000001072">
    <property type="component" value="Unassembled WGS sequence"/>
</dbReference>
<gene>
    <name evidence="10" type="ORF">MELLADRAFT_78983</name>
</gene>
<feature type="region of interest" description="Disordered" evidence="6">
    <location>
        <begin position="313"/>
        <end position="333"/>
    </location>
</feature>
<dbReference type="InParanoid" id="F4S1C4"/>
<dbReference type="HOGENOM" id="CLU_004219_1_0_1"/>
<dbReference type="InterPro" id="IPR057646">
    <property type="entry name" value="WD40_WDHD1_1st"/>
</dbReference>
<dbReference type="PANTHER" id="PTHR19932">
    <property type="entry name" value="WD REPEAT AND HMG-BOX DNA BINDING PROTEIN"/>
    <property type="match status" value="1"/>
</dbReference>
<dbReference type="PROSITE" id="PS50294">
    <property type="entry name" value="WD_REPEATS_REGION"/>
    <property type="match status" value="2"/>
</dbReference>
<feature type="domain" description="WDHD1/CFT4 helical bundle" evidence="8">
    <location>
        <begin position="733"/>
        <end position="834"/>
    </location>
</feature>
<evidence type="ECO:0000259" key="9">
    <source>
        <dbReference type="Pfam" id="PF24817"/>
    </source>
</evidence>
<dbReference type="SUPFAM" id="SSF50978">
    <property type="entry name" value="WD40 repeat-like"/>
    <property type="match status" value="1"/>
</dbReference>
<feature type="repeat" description="WD" evidence="5">
    <location>
        <begin position="113"/>
        <end position="148"/>
    </location>
</feature>
<evidence type="ECO:0000256" key="4">
    <source>
        <dbReference type="ARBA" id="ARBA00023242"/>
    </source>
</evidence>
<name>F4S1C4_MELLP</name>
<feature type="compositionally biased region" description="Polar residues" evidence="6">
    <location>
        <begin position="1149"/>
        <end position="1161"/>
    </location>
</feature>
<keyword evidence="4" id="KW-0539">Nucleus</keyword>
<dbReference type="InterPro" id="IPR019775">
    <property type="entry name" value="WD40_repeat_CS"/>
</dbReference>
<dbReference type="OrthoDB" id="427368at2759"/>
<dbReference type="Pfam" id="PF24817">
    <property type="entry name" value="WD40_WDHD1_1st"/>
    <property type="match status" value="1"/>
</dbReference>
<dbReference type="InterPro" id="IPR015943">
    <property type="entry name" value="WD40/YVTN_repeat-like_dom_sf"/>
</dbReference>
<feature type="compositionally biased region" description="Polar residues" evidence="6">
    <location>
        <begin position="965"/>
        <end position="979"/>
    </location>
</feature>
<dbReference type="GeneID" id="18933197"/>
<accession>F4S1C4</accession>
<evidence type="ECO:0000256" key="3">
    <source>
        <dbReference type="ARBA" id="ARBA00022737"/>
    </source>
</evidence>
<dbReference type="PROSITE" id="PS00678">
    <property type="entry name" value="WD_REPEATS_1"/>
    <property type="match status" value="1"/>
</dbReference>
<dbReference type="RefSeq" id="XP_007415176.1">
    <property type="nucleotide sequence ID" value="XM_007415114.1"/>
</dbReference>
<dbReference type="STRING" id="747676.F4S1C4"/>
<dbReference type="KEGG" id="mlr:MELLADRAFT_78983"/>
<dbReference type="GO" id="GO:0043596">
    <property type="term" value="C:nuclear replication fork"/>
    <property type="evidence" value="ECO:0007669"/>
    <property type="project" value="TreeGrafter"/>
</dbReference>
<evidence type="ECO:0000259" key="8">
    <source>
        <dbReference type="Pfam" id="PF20946"/>
    </source>
</evidence>
<dbReference type="PANTHER" id="PTHR19932:SF10">
    <property type="entry name" value="WD REPEAT AND HMG-BOX DNA-BINDING PROTEIN 1"/>
    <property type="match status" value="1"/>
</dbReference>
<sequence>MNAEAIGSDCMRCLDVNDPLECLATIEYHKKPVTRLDCSPDHLASCSESGEVVLHKHASSPNQSAGFHSILARSSLASRCVRFSRDYKKVAVCSDELIIKIIDVAQPLKCQLLTGHTRSTKSLAWSPTSDLLISSSCDGTLRIWKTSTIENDDEPECIQTIANIIPSITPEELTTIEAVWHPSGDYFIVPTRDEGLAVFEANPQGQSWEQRRVVKRHPTSSNKLPSTLQDHKASLTSMAFSPNGIYLATGFMDGLLIIWDVRQWQYVCHVKEDQVESVTSICWKPNGNALVFGEHQGQIVTWNEVIFSHRDHPSNPLKHANSSTNRSFPPGRDHGLSSNLMEPEEFDIHSDELDDDAWAIDEAPRAGVQSTSDHISRVSRYSKSSASHRKPMGDASRQAPFQCGATRIRLQSGSSGSQRRYMAFNSIGLVHALEKDMENSVTVDFHDQGKRPRYHFTDRSLFSLCSMSELGVAFASRSNKSGTGESLIRYDPYESWATEGMSFAQLGEITASNGGSWQYSLPQGESVTCLACGGATQEHEDFGSDGITGSGSVIVGTDKGYVRFFKGSGIQSYLWNLGQQIISLACSNEWVFVVHRSLLDSSSSLHYTMMDTDTFEIIQEGLMPLSNEQTILTWIGFTAQHSIPACFTSAGVLSFLDKARRPKQGRWVPVLDTNDLPKSDGHLQRVYWPIGVSESQISCIILKGGETQPGFPTPIVQEIDLQMPLVRMDESQGQLEESHLRGSLLYNHHSDLTSTDDYSTKVNLDFQKVELDKQLLKLMQSSCNHTPAPQLQRALDYANLLMNMNSLEAASKMSKYFNLIGLEDRITKVKESKELQASTDPNKRISKYAHLEDYNIITGSKPSVNGRNTGRNRELFDKPFESTVAKGRSNGGGSLFSKGKVFKDPMPEKIQNQDEEMEYQDEVDNGDAHDEWAHEQTADDLTNVEFEAFDESRAQQPPRLSEYHLTNQAPAPRSVSTNPFAKKARHTSALNPNSPPTTNPFSSKTTTSKQSTLKKPGAFFNHVDERGAIAGSAAKGKTRQSTLFGLPSKTTETVPEGQKKAKKRKNESDQDNSKEVESLPAKTSRPLSSFLSKKSIKSVPETSNTSEIPQIDVAMPDASVIEKDQGSVAQELAPETQINESPVVEEESQASLMSIEYSQSLPPRIRSTHPEPDKEDDNETEQKD</sequence>
<dbReference type="Pfam" id="PF20946">
    <property type="entry name" value="Ctf4_C"/>
    <property type="match status" value="1"/>
</dbReference>
<dbReference type="AlphaFoldDB" id="F4S1C4"/>
<dbReference type="EMBL" id="GL883137">
    <property type="protein sequence ID" value="EGG01585.1"/>
    <property type="molecule type" value="Genomic_DNA"/>
</dbReference>
<dbReference type="InterPro" id="IPR036322">
    <property type="entry name" value="WD40_repeat_dom_sf"/>
</dbReference>
<dbReference type="SMART" id="SM00320">
    <property type="entry name" value="WD40"/>
    <property type="match status" value="5"/>
</dbReference>
<dbReference type="Pfam" id="PF12341">
    <property type="entry name" value="Mcl1_mid"/>
    <property type="match status" value="1"/>
</dbReference>
<comment type="subcellular location">
    <subcellularLocation>
        <location evidence="1">Nucleus</location>
    </subcellularLocation>
</comment>
<dbReference type="GO" id="GO:0006261">
    <property type="term" value="P:DNA-templated DNA replication"/>
    <property type="evidence" value="ECO:0007669"/>
    <property type="project" value="TreeGrafter"/>
</dbReference>
<evidence type="ECO:0000256" key="1">
    <source>
        <dbReference type="ARBA" id="ARBA00004123"/>
    </source>
</evidence>